<dbReference type="Gene3D" id="1.20.272.10">
    <property type="match status" value="1"/>
</dbReference>
<organism evidence="2">
    <name type="scientific">marine sediment metagenome</name>
    <dbReference type="NCBI Taxonomy" id="412755"/>
    <lineage>
        <taxon>unclassified sequences</taxon>
        <taxon>metagenomes</taxon>
        <taxon>ecological metagenomes</taxon>
    </lineage>
</organism>
<dbReference type="GO" id="GO:0017116">
    <property type="term" value="F:single-stranded DNA helicase activity"/>
    <property type="evidence" value="ECO:0007669"/>
    <property type="project" value="TreeGrafter"/>
</dbReference>
<dbReference type="Pfam" id="PF12002">
    <property type="entry name" value="MgsA_C"/>
    <property type="match status" value="1"/>
</dbReference>
<feature type="domain" description="MgsA AAA+ ATPase C-terminal" evidence="1">
    <location>
        <begin position="1"/>
        <end position="52"/>
    </location>
</feature>
<dbReference type="GO" id="GO:0003677">
    <property type="term" value="F:DNA binding"/>
    <property type="evidence" value="ECO:0007669"/>
    <property type="project" value="InterPro"/>
</dbReference>
<protein>
    <recommendedName>
        <fullName evidence="1">MgsA AAA+ ATPase C-terminal domain-containing protein</fullName>
    </recommendedName>
</protein>
<dbReference type="AlphaFoldDB" id="X1A4I0"/>
<gene>
    <name evidence="2" type="ORF">S01H4_35211</name>
</gene>
<evidence type="ECO:0000259" key="1">
    <source>
        <dbReference type="Pfam" id="PF12002"/>
    </source>
</evidence>
<dbReference type="GO" id="GO:0008047">
    <property type="term" value="F:enzyme activator activity"/>
    <property type="evidence" value="ECO:0007669"/>
    <property type="project" value="TreeGrafter"/>
</dbReference>
<name>X1A4I0_9ZZZZ</name>
<sequence>MEDVGLADPNALQITISAKQSFEFIGPPEGYLAIIEAVIYLALAPKSNSLYTT</sequence>
<dbReference type="PANTHER" id="PTHR13779">
    <property type="entry name" value="WERNER HELICASE-INTERACTING PROTEIN 1 FAMILY MEMBER"/>
    <property type="match status" value="1"/>
</dbReference>
<dbReference type="GO" id="GO:0000731">
    <property type="term" value="P:DNA synthesis involved in DNA repair"/>
    <property type="evidence" value="ECO:0007669"/>
    <property type="project" value="TreeGrafter"/>
</dbReference>
<dbReference type="InterPro" id="IPR051314">
    <property type="entry name" value="AAA_ATPase_RarA/MGS1/WRNIP1"/>
</dbReference>
<accession>X1A4I0</accession>
<dbReference type="EMBL" id="BART01018696">
    <property type="protein sequence ID" value="GAG77005.1"/>
    <property type="molecule type" value="Genomic_DNA"/>
</dbReference>
<reference evidence="2" key="1">
    <citation type="journal article" date="2014" name="Front. Microbiol.">
        <title>High frequency of phylogenetically diverse reductive dehalogenase-homologous genes in deep subseafloor sedimentary metagenomes.</title>
        <authorList>
            <person name="Kawai M."/>
            <person name="Futagami T."/>
            <person name="Toyoda A."/>
            <person name="Takaki Y."/>
            <person name="Nishi S."/>
            <person name="Hori S."/>
            <person name="Arai W."/>
            <person name="Tsubouchi T."/>
            <person name="Morono Y."/>
            <person name="Uchiyama I."/>
            <person name="Ito T."/>
            <person name="Fujiyama A."/>
            <person name="Inagaki F."/>
            <person name="Takami H."/>
        </authorList>
    </citation>
    <scope>NUCLEOTIDE SEQUENCE</scope>
    <source>
        <strain evidence="2">Expedition CK06-06</strain>
    </source>
</reference>
<feature type="non-terminal residue" evidence="2">
    <location>
        <position position="53"/>
    </location>
</feature>
<comment type="caution">
    <text evidence="2">The sequence shown here is derived from an EMBL/GenBank/DDBJ whole genome shotgun (WGS) entry which is preliminary data.</text>
</comment>
<dbReference type="PANTHER" id="PTHR13779:SF7">
    <property type="entry name" value="ATPASE WRNIP1"/>
    <property type="match status" value="1"/>
</dbReference>
<dbReference type="GO" id="GO:0006261">
    <property type="term" value="P:DNA-templated DNA replication"/>
    <property type="evidence" value="ECO:0007669"/>
    <property type="project" value="TreeGrafter"/>
</dbReference>
<dbReference type="SUPFAM" id="SSF48019">
    <property type="entry name" value="post-AAA+ oligomerization domain-like"/>
    <property type="match status" value="1"/>
</dbReference>
<dbReference type="InterPro" id="IPR008921">
    <property type="entry name" value="DNA_pol3_clamp-load_cplx_C"/>
</dbReference>
<proteinExistence type="predicted"/>
<evidence type="ECO:0000313" key="2">
    <source>
        <dbReference type="EMBL" id="GAG77005.1"/>
    </source>
</evidence>
<dbReference type="InterPro" id="IPR021886">
    <property type="entry name" value="MgsA_C"/>
</dbReference>